<evidence type="ECO:0000313" key="14">
    <source>
        <dbReference type="Proteomes" id="UP001150830"/>
    </source>
</evidence>
<keyword evidence="14" id="KW-1185">Reference proteome</keyword>
<evidence type="ECO:0000256" key="7">
    <source>
        <dbReference type="ARBA" id="ARBA00023237"/>
    </source>
</evidence>
<keyword evidence="2 8" id="KW-0813">Transport</keyword>
<dbReference type="InterPro" id="IPR012910">
    <property type="entry name" value="Plug_dom"/>
</dbReference>
<comment type="caution">
    <text evidence="13">The sequence shown here is derived from an EMBL/GenBank/DDBJ whole genome shotgun (WGS) entry which is preliminary data.</text>
</comment>
<proteinExistence type="inferred from homology"/>
<keyword evidence="13" id="KW-0675">Receptor</keyword>
<gene>
    <name evidence="13" type="ORF">OUO13_04595</name>
</gene>
<dbReference type="GO" id="GO:0044718">
    <property type="term" value="P:siderophore transmembrane transport"/>
    <property type="evidence" value="ECO:0007669"/>
    <property type="project" value="TreeGrafter"/>
</dbReference>
<dbReference type="EMBL" id="JAPNOA010000016">
    <property type="protein sequence ID" value="MCY0964457.1"/>
    <property type="molecule type" value="Genomic_DNA"/>
</dbReference>
<evidence type="ECO:0000256" key="2">
    <source>
        <dbReference type="ARBA" id="ARBA00022448"/>
    </source>
</evidence>
<protein>
    <submittedName>
        <fullName evidence="13">TonB-dependent receptor</fullName>
    </submittedName>
</protein>
<evidence type="ECO:0000259" key="12">
    <source>
        <dbReference type="Pfam" id="PF07715"/>
    </source>
</evidence>
<sequence length="728" mass="82567">MPAMPEVLTATRLRQPRSEVPASMTIIEAEQIEAWGVRTLPELMRFVPGMFVGHGDDENNPAVVYHASSPNVMRRLQVLVDGRSVYRAGIASVVWDDIPVALEDIQRIEVTRGPNSASWGANSFLGVINIVTRHPADTAGTRLRYRTGSQGVDDGFVSHSWQNAGTAWRVSGSVQADDGFDGANSKNSSDDQRRDSRRHGFVNFSRQQWLDNGWQWESQGAVKRGHTDIRKESYDLDPPDQDTDQAFIWNRLSREFNADHSLSVQGYWQYDHRRVQARSCAPVVGFEPALFDLYRSNPQLVNLVVQQLAPTSGSSATVQGLVGAVASGAIDAQGLQQTLNAAGYDVAVSDTDLDVLQQVLANSYNGSDFSDLSSFVCGDTDRSMYEERFDLEVQDTRRWNDQWRSVLGVNLRRDQALSTTYFDGIVNNDTYRLFGTLEYRPLYWLLLNLGGSFETEDVNGSVFSPRLAANFLLTPEQSIRLVYSEAVRSPDLLEQDPEYSIRMTGMDDNYLGITSGRYYMNQWAGARTLDREHIVSHEVGYYGRYWNPDVELDIKLYHDDLYDLISDPIALNTLRIASDTRMEIRGAEMQLGWRPVGGHWLWLNAAHTEASVELGDISGLTAKQIANKEVLELRMTPSSSLVASWHYQQKRWGMTLSHFWYDAYNDFSSNSNRYRRYEMNVRTNMRIGRFNPWVGVWFQHQISDDALVYNNQRYGVRNIGFVQIGLNL</sequence>
<feature type="domain" description="TonB-dependent receptor-like beta-barrel" evidence="11">
    <location>
        <begin position="336"/>
        <end position="677"/>
    </location>
</feature>
<dbReference type="Gene3D" id="2.40.170.20">
    <property type="entry name" value="TonB-dependent receptor, beta-barrel domain"/>
    <property type="match status" value="1"/>
</dbReference>
<evidence type="ECO:0000256" key="1">
    <source>
        <dbReference type="ARBA" id="ARBA00004571"/>
    </source>
</evidence>
<evidence type="ECO:0000256" key="9">
    <source>
        <dbReference type="RuleBase" id="RU003357"/>
    </source>
</evidence>
<evidence type="ECO:0000256" key="5">
    <source>
        <dbReference type="ARBA" id="ARBA00023077"/>
    </source>
</evidence>
<evidence type="ECO:0000256" key="6">
    <source>
        <dbReference type="ARBA" id="ARBA00023136"/>
    </source>
</evidence>
<evidence type="ECO:0000256" key="3">
    <source>
        <dbReference type="ARBA" id="ARBA00022452"/>
    </source>
</evidence>
<dbReference type="Pfam" id="PF07715">
    <property type="entry name" value="Plug"/>
    <property type="match status" value="1"/>
</dbReference>
<comment type="similarity">
    <text evidence="8 9">Belongs to the TonB-dependent receptor family.</text>
</comment>
<name>A0A9X3EBA9_9GAMM</name>
<keyword evidence="3 8" id="KW-1134">Transmembrane beta strand</keyword>
<dbReference type="GO" id="GO:0009279">
    <property type="term" value="C:cell outer membrane"/>
    <property type="evidence" value="ECO:0007669"/>
    <property type="project" value="UniProtKB-SubCell"/>
</dbReference>
<dbReference type="AlphaFoldDB" id="A0A9X3EBA9"/>
<reference evidence="13" key="1">
    <citation type="submission" date="2022-11" db="EMBL/GenBank/DDBJ databases">
        <title>Parathalassolutuus dongxingensis gen. nov., sp. nov., a novel member of family Oceanospirillaceae isolated from a coastal shrimp pond in Guangxi, China.</title>
        <authorList>
            <person name="Chen H."/>
        </authorList>
    </citation>
    <scope>NUCLEOTIDE SEQUENCE</scope>
    <source>
        <strain evidence="13">G-43</strain>
    </source>
</reference>
<keyword evidence="4 8" id="KW-0812">Transmembrane</keyword>
<feature type="domain" description="TonB-dependent receptor plug" evidence="12">
    <location>
        <begin position="17"/>
        <end position="127"/>
    </location>
</feature>
<feature type="region of interest" description="Disordered" evidence="10">
    <location>
        <begin position="175"/>
        <end position="197"/>
    </location>
</feature>
<dbReference type="Proteomes" id="UP001150830">
    <property type="component" value="Unassembled WGS sequence"/>
</dbReference>
<dbReference type="InterPro" id="IPR037066">
    <property type="entry name" value="Plug_dom_sf"/>
</dbReference>
<dbReference type="InterPro" id="IPR036942">
    <property type="entry name" value="Beta-barrel_TonB_sf"/>
</dbReference>
<dbReference type="PROSITE" id="PS52016">
    <property type="entry name" value="TONB_DEPENDENT_REC_3"/>
    <property type="match status" value="1"/>
</dbReference>
<accession>A0A9X3EBA9</accession>
<dbReference type="InterPro" id="IPR039426">
    <property type="entry name" value="TonB-dep_rcpt-like"/>
</dbReference>
<comment type="subcellular location">
    <subcellularLocation>
        <location evidence="1 8">Cell outer membrane</location>
        <topology evidence="1 8">Multi-pass membrane protein</topology>
    </subcellularLocation>
</comment>
<dbReference type="GO" id="GO:0015344">
    <property type="term" value="F:siderophore uptake transmembrane transporter activity"/>
    <property type="evidence" value="ECO:0007669"/>
    <property type="project" value="TreeGrafter"/>
</dbReference>
<dbReference type="Pfam" id="PF00593">
    <property type="entry name" value="TonB_dep_Rec_b-barrel"/>
    <property type="match status" value="1"/>
</dbReference>
<dbReference type="Gene3D" id="2.170.130.10">
    <property type="entry name" value="TonB-dependent receptor, plug domain"/>
    <property type="match status" value="1"/>
</dbReference>
<keyword evidence="7 8" id="KW-0998">Cell outer membrane</keyword>
<dbReference type="InterPro" id="IPR000531">
    <property type="entry name" value="Beta-barrel_TonB"/>
</dbReference>
<evidence type="ECO:0000313" key="13">
    <source>
        <dbReference type="EMBL" id="MCY0964457.1"/>
    </source>
</evidence>
<evidence type="ECO:0000256" key="10">
    <source>
        <dbReference type="SAM" id="MobiDB-lite"/>
    </source>
</evidence>
<keyword evidence="5 9" id="KW-0798">TonB box</keyword>
<organism evidence="13 14">
    <name type="scientific">Parathalassolituus penaei</name>
    <dbReference type="NCBI Taxonomy" id="2997323"/>
    <lineage>
        <taxon>Bacteria</taxon>
        <taxon>Pseudomonadati</taxon>
        <taxon>Pseudomonadota</taxon>
        <taxon>Gammaproteobacteria</taxon>
        <taxon>Oceanospirillales</taxon>
        <taxon>Oceanospirillaceae</taxon>
        <taxon>Parathalassolituus</taxon>
    </lineage>
</organism>
<dbReference type="PANTHER" id="PTHR30069">
    <property type="entry name" value="TONB-DEPENDENT OUTER MEMBRANE RECEPTOR"/>
    <property type="match status" value="1"/>
</dbReference>
<keyword evidence="6 8" id="KW-0472">Membrane</keyword>
<evidence type="ECO:0000259" key="11">
    <source>
        <dbReference type="Pfam" id="PF00593"/>
    </source>
</evidence>
<dbReference type="SUPFAM" id="SSF56935">
    <property type="entry name" value="Porins"/>
    <property type="match status" value="1"/>
</dbReference>
<evidence type="ECO:0000256" key="4">
    <source>
        <dbReference type="ARBA" id="ARBA00022692"/>
    </source>
</evidence>
<dbReference type="RefSeq" id="WP_283172673.1">
    <property type="nucleotide sequence ID" value="NZ_JAPNOA010000016.1"/>
</dbReference>
<evidence type="ECO:0000256" key="8">
    <source>
        <dbReference type="PROSITE-ProRule" id="PRU01360"/>
    </source>
</evidence>
<dbReference type="PANTHER" id="PTHR30069:SF27">
    <property type="entry name" value="BLL4766 PROTEIN"/>
    <property type="match status" value="1"/>
</dbReference>